<evidence type="ECO:0000313" key="2">
    <source>
        <dbReference type="EMBL" id="KXH68959.1"/>
    </source>
</evidence>
<reference evidence="2 3" key="1">
    <citation type="submission" date="2014-02" db="EMBL/GenBank/DDBJ databases">
        <title>The genome sequence of Colletotrichum salicis CBS 607.94.</title>
        <authorList>
            <person name="Baroncelli R."/>
            <person name="Thon M.R."/>
        </authorList>
    </citation>
    <scope>NUCLEOTIDE SEQUENCE [LARGE SCALE GENOMIC DNA]</scope>
    <source>
        <strain evidence="2 3">CBS 607.94</strain>
    </source>
</reference>
<evidence type="ECO:0000256" key="1">
    <source>
        <dbReference type="SAM" id="MobiDB-lite"/>
    </source>
</evidence>
<gene>
    <name evidence="2" type="ORF">CSAL01_06977</name>
</gene>
<evidence type="ECO:0000313" key="3">
    <source>
        <dbReference type="Proteomes" id="UP000070121"/>
    </source>
</evidence>
<keyword evidence="3" id="KW-1185">Reference proteome</keyword>
<dbReference type="AlphaFoldDB" id="A0A135V887"/>
<feature type="region of interest" description="Disordered" evidence="1">
    <location>
        <begin position="1"/>
        <end position="74"/>
    </location>
</feature>
<feature type="region of interest" description="Disordered" evidence="1">
    <location>
        <begin position="87"/>
        <end position="123"/>
    </location>
</feature>
<accession>A0A135V887</accession>
<organism evidence="2 3">
    <name type="scientific">Colletotrichum salicis</name>
    <dbReference type="NCBI Taxonomy" id="1209931"/>
    <lineage>
        <taxon>Eukaryota</taxon>
        <taxon>Fungi</taxon>
        <taxon>Dikarya</taxon>
        <taxon>Ascomycota</taxon>
        <taxon>Pezizomycotina</taxon>
        <taxon>Sordariomycetes</taxon>
        <taxon>Hypocreomycetidae</taxon>
        <taxon>Glomerellales</taxon>
        <taxon>Glomerellaceae</taxon>
        <taxon>Colletotrichum</taxon>
        <taxon>Colletotrichum acutatum species complex</taxon>
    </lineage>
</organism>
<sequence>MAFLPLNFDTHPDFTTVPQPKSPMSPGRQIYSAMMPLRESTSPQGDRHRQPLARARDRRSPISPTQTSMQAYYPADYTGSVLSKPMSDEQLYSMPPSPRPRHQPLSYRQSPRPVSQRRRRSPDYGSLIAMGSWTSQSIHDEEPCARHSREKGSSSFHDGDFSAKNAPYDDFILFPDDAENDIYDDFASPAQSSSSAPRAPRISRLCTPDLAPLSTDVQFFPCLGDEAERDRINEAWYIAGRERVASQCQCSNQELTISHRDVSFPGAQWLTLMQ</sequence>
<comment type="caution">
    <text evidence="2">The sequence shown here is derived from an EMBL/GenBank/DDBJ whole genome shotgun (WGS) entry which is preliminary data.</text>
</comment>
<feature type="compositionally biased region" description="Basic and acidic residues" evidence="1">
    <location>
        <begin position="45"/>
        <end position="60"/>
    </location>
</feature>
<protein>
    <submittedName>
        <fullName evidence="2">Uncharacterized protein</fullName>
    </submittedName>
</protein>
<feature type="region of interest" description="Disordered" evidence="1">
    <location>
        <begin position="138"/>
        <end position="160"/>
    </location>
</feature>
<dbReference type="Proteomes" id="UP000070121">
    <property type="component" value="Unassembled WGS sequence"/>
</dbReference>
<proteinExistence type="predicted"/>
<name>A0A135V887_9PEZI</name>
<dbReference type="OrthoDB" id="4829551at2759"/>
<dbReference type="EMBL" id="JFFI01000194">
    <property type="protein sequence ID" value="KXH68959.1"/>
    <property type="molecule type" value="Genomic_DNA"/>
</dbReference>